<gene>
    <name evidence="1" type="primary">Mo03482</name>
    <name evidence="1" type="ORF">E5Q_03482</name>
</gene>
<evidence type="ECO:0000313" key="1">
    <source>
        <dbReference type="EMBL" id="GAA96810.1"/>
    </source>
</evidence>
<keyword evidence="2" id="KW-1185">Reference proteome</keyword>
<dbReference type="HOGENOM" id="CLU_2360193_0_0_1"/>
<dbReference type="AlphaFoldDB" id="G7E1V0"/>
<sequence length="96" mass="10690">MLEARRPVACVDVFPDSTTSLPSLQQFLRHSDWPGSLYRRRNVTRPPVCRCDGKAISQGVSHTALRWVALTSPDASAITEVRAVLHFEITSTKDVL</sequence>
<name>G7E1V0_MIXOS</name>
<dbReference type="Proteomes" id="UP000009131">
    <property type="component" value="Unassembled WGS sequence"/>
</dbReference>
<dbReference type="EMBL" id="BABT02000106">
    <property type="protein sequence ID" value="GAA96810.1"/>
    <property type="molecule type" value="Genomic_DNA"/>
</dbReference>
<organism evidence="1 2">
    <name type="scientific">Mixia osmundae (strain CBS 9802 / IAM 14324 / JCM 22182 / KY 12970)</name>
    <dbReference type="NCBI Taxonomy" id="764103"/>
    <lineage>
        <taxon>Eukaryota</taxon>
        <taxon>Fungi</taxon>
        <taxon>Dikarya</taxon>
        <taxon>Basidiomycota</taxon>
        <taxon>Pucciniomycotina</taxon>
        <taxon>Mixiomycetes</taxon>
        <taxon>Mixiales</taxon>
        <taxon>Mixiaceae</taxon>
        <taxon>Mixia</taxon>
    </lineage>
</organism>
<reference evidence="1 2" key="1">
    <citation type="journal article" date="2011" name="J. Gen. Appl. Microbiol.">
        <title>Draft genome sequencing of the enigmatic basidiomycete Mixia osmundae.</title>
        <authorList>
            <person name="Nishida H."/>
            <person name="Nagatsuka Y."/>
            <person name="Sugiyama J."/>
        </authorList>
    </citation>
    <scope>NUCLEOTIDE SEQUENCE [LARGE SCALE GENOMIC DNA]</scope>
    <source>
        <strain evidence="2">CBS 9802 / IAM 14324 / JCM 22182 / KY 12970</strain>
    </source>
</reference>
<dbReference type="InParanoid" id="G7E1V0"/>
<reference evidence="1 2" key="2">
    <citation type="journal article" date="2012" name="Open Biol.">
        <title>Characteristics of nucleosomes and linker DNA regions on the genome of the basidiomycete Mixia osmundae revealed by mono- and dinucleosome mapping.</title>
        <authorList>
            <person name="Nishida H."/>
            <person name="Kondo S."/>
            <person name="Matsumoto T."/>
            <person name="Suzuki Y."/>
            <person name="Yoshikawa H."/>
            <person name="Taylor T.D."/>
            <person name="Sugiyama J."/>
        </authorList>
    </citation>
    <scope>NUCLEOTIDE SEQUENCE [LARGE SCALE GENOMIC DNA]</scope>
    <source>
        <strain evidence="2">CBS 9802 / IAM 14324 / JCM 22182 / KY 12970</strain>
    </source>
</reference>
<protein>
    <submittedName>
        <fullName evidence="1">Uncharacterized protein</fullName>
    </submittedName>
</protein>
<accession>G7E1V0</accession>
<proteinExistence type="predicted"/>
<dbReference type="RefSeq" id="XP_014565313.1">
    <property type="nucleotide sequence ID" value="XM_014709827.1"/>
</dbReference>
<evidence type="ECO:0000313" key="2">
    <source>
        <dbReference type="Proteomes" id="UP000009131"/>
    </source>
</evidence>
<comment type="caution">
    <text evidence="1">The sequence shown here is derived from an EMBL/GenBank/DDBJ whole genome shotgun (WGS) entry which is preliminary data.</text>
</comment>